<organism evidence="2 3">
    <name type="scientific">Urochloa decumbens</name>
    <dbReference type="NCBI Taxonomy" id="240449"/>
    <lineage>
        <taxon>Eukaryota</taxon>
        <taxon>Viridiplantae</taxon>
        <taxon>Streptophyta</taxon>
        <taxon>Embryophyta</taxon>
        <taxon>Tracheophyta</taxon>
        <taxon>Spermatophyta</taxon>
        <taxon>Magnoliopsida</taxon>
        <taxon>Liliopsida</taxon>
        <taxon>Poales</taxon>
        <taxon>Poaceae</taxon>
        <taxon>PACMAD clade</taxon>
        <taxon>Panicoideae</taxon>
        <taxon>Panicodae</taxon>
        <taxon>Paniceae</taxon>
        <taxon>Melinidinae</taxon>
        <taxon>Urochloa</taxon>
    </lineage>
</organism>
<reference evidence="2 3" key="2">
    <citation type="submission" date="2024-10" db="EMBL/GenBank/DDBJ databases">
        <authorList>
            <person name="Ryan C."/>
        </authorList>
    </citation>
    <scope>NUCLEOTIDE SEQUENCE [LARGE SCALE GENOMIC DNA]</scope>
</reference>
<gene>
    <name evidence="2" type="ORF">URODEC1_LOCUS25822</name>
</gene>
<dbReference type="PANTHER" id="PTHR33074:SF83">
    <property type="entry name" value="EXPRESSED PROTEIN"/>
    <property type="match status" value="1"/>
</dbReference>
<reference evidence="3" key="1">
    <citation type="submission" date="2024-06" db="EMBL/GenBank/DDBJ databases">
        <authorList>
            <person name="Ryan C."/>
        </authorList>
    </citation>
    <scope>NUCLEOTIDE SEQUENCE [LARGE SCALE GENOMIC DNA]</scope>
</reference>
<dbReference type="EMBL" id="OZ075125">
    <property type="protein sequence ID" value="CAL4929456.1"/>
    <property type="molecule type" value="Genomic_DNA"/>
</dbReference>
<dbReference type="Pfam" id="PF07762">
    <property type="entry name" value="DUF1618"/>
    <property type="match status" value="1"/>
</dbReference>
<dbReference type="Proteomes" id="UP001497457">
    <property type="component" value="Chromosome 15b"/>
</dbReference>
<protein>
    <recommendedName>
        <fullName evidence="1">DUF1618 domain-containing protein</fullName>
    </recommendedName>
</protein>
<dbReference type="AlphaFoldDB" id="A0ABC8XR02"/>
<proteinExistence type="predicted"/>
<feature type="domain" description="DUF1618" evidence="1">
    <location>
        <begin position="214"/>
        <end position="380"/>
    </location>
</feature>
<name>A0ABC8XR02_9POAL</name>
<evidence type="ECO:0000313" key="3">
    <source>
        <dbReference type="Proteomes" id="UP001497457"/>
    </source>
</evidence>
<accession>A0ABC8XR02</accession>
<sequence>MAASKLISPFGSLGDVTNIARQPASIILDKYARIGKRMNKGTIATVKSSDGHILEVSLWTLEPPALSYFCINCHRAPDSEPNDADFENKPHMVAAEGQFLLLRTSFVSSFGDHEYFMYKAGNSETGKLASLDQIPIPGFHLPRASEFGIVPHGHDDQYILAALSAGFDPLYYKLHLYFSKDKKWRSTLLKNPCPYLNKVMASKVVTLGEGIIAWVDFQHGMLVCNVHEMNPSPRYIPLPDPLPGNKDELQEFSTGPSKSAYRDLACTNGVIKFVEIEHHVATPKNIKVHDSDLIMSRRCKEPKLLESWNGWKAVMWTRTVSSDAWDMGPVIDAADIMFDNPMDLSLLSVLKGEADVDKFAFKDLYSAFPTLSTDGDDILYLHTMTKLSDPDARMVALDLGTKRVKAVGRYSLADHWPSVKAFGPCTVPCMTTGKVSASACVSIKRAHSSAHDPNKTSICVGHLSSSESGNKRPRLLAEKVNHGHNRAQNIIQNDHISPVRRAQSNLHHNNASLSTTHPSTITETISTSTGRMDTVTLAMQAPPKLPEYSNYQPLWQHSQPSQQRSLKAASLDLLRRPSYT</sequence>
<dbReference type="PANTHER" id="PTHR33074">
    <property type="entry name" value="EXPRESSED PROTEIN-RELATED"/>
    <property type="match status" value="1"/>
</dbReference>
<dbReference type="InterPro" id="IPR011676">
    <property type="entry name" value="DUF1618"/>
</dbReference>
<evidence type="ECO:0000313" key="2">
    <source>
        <dbReference type="EMBL" id="CAL4929456.1"/>
    </source>
</evidence>
<evidence type="ECO:0000259" key="1">
    <source>
        <dbReference type="Pfam" id="PF07762"/>
    </source>
</evidence>
<keyword evidence="3" id="KW-1185">Reference proteome</keyword>